<evidence type="ECO:0000313" key="10">
    <source>
        <dbReference type="EMBL" id="GJE94727.1"/>
    </source>
</evidence>
<dbReference type="GO" id="GO:0004338">
    <property type="term" value="F:glucan exo-1,3-beta-glucosidase activity"/>
    <property type="evidence" value="ECO:0007669"/>
    <property type="project" value="UniProtKB-EC"/>
</dbReference>
<evidence type="ECO:0000256" key="1">
    <source>
        <dbReference type="ARBA" id="ARBA00005641"/>
    </source>
</evidence>
<dbReference type="Gene3D" id="3.20.20.80">
    <property type="entry name" value="Glycosidases"/>
    <property type="match status" value="1"/>
</dbReference>
<keyword evidence="9" id="KW-1133">Transmembrane helix</keyword>
<dbReference type="SUPFAM" id="SSF51445">
    <property type="entry name" value="(Trans)glycosidases"/>
    <property type="match status" value="1"/>
</dbReference>
<reference evidence="10 11" key="1">
    <citation type="submission" date="2021-08" db="EMBL/GenBank/DDBJ databases">
        <title>Draft Genome Sequence of Phanerochaete sordida strain YK-624.</title>
        <authorList>
            <person name="Mori T."/>
            <person name="Dohra H."/>
            <person name="Suzuki T."/>
            <person name="Kawagishi H."/>
            <person name="Hirai H."/>
        </authorList>
    </citation>
    <scope>NUCLEOTIDE SEQUENCE [LARGE SCALE GENOMIC DNA]</scope>
    <source>
        <strain evidence="10 11">YK-624</strain>
    </source>
</reference>
<proteinExistence type="inferred from homology"/>
<dbReference type="GO" id="GO:0005576">
    <property type="term" value="C:extracellular region"/>
    <property type="evidence" value="ECO:0007669"/>
    <property type="project" value="TreeGrafter"/>
</dbReference>
<gene>
    <name evidence="10" type="ORF">PsYK624_108980</name>
</gene>
<dbReference type="Proteomes" id="UP000703269">
    <property type="component" value="Unassembled WGS sequence"/>
</dbReference>
<dbReference type="InterPro" id="IPR017853">
    <property type="entry name" value="GH"/>
</dbReference>
<dbReference type="EMBL" id="BPQB01000042">
    <property type="protein sequence ID" value="GJE94727.1"/>
    <property type="molecule type" value="Genomic_DNA"/>
</dbReference>
<protein>
    <recommendedName>
        <fullName evidence="7">glucan 1,3-beta-glucosidase</fullName>
        <ecNumber evidence="7">3.2.1.58</ecNumber>
    </recommendedName>
</protein>
<dbReference type="InterPro" id="IPR050386">
    <property type="entry name" value="Glycosyl_hydrolase_5"/>
</dbReference>
<keyword evidence="11" id="KW-1185">Reference proteome</keyword>
<feature type="compositionally biased region" description="Gly residues" evidence="8">
    <location>
        <begin position="154"/>
        <end position="174"/>
    </location>
</feature>
<feature type="region of interest" description="Disordered" evidence="8">
    <location>
        <begin position="146"/>
        <end position="186"/>
    </location>
</feature>
<dbReference type="AlphaFoldDB" id="A0A9P3GGW1"/>
<evidence type="ECO:0000256" key="3">
    <source>
        <dbReference type="ARBA" id="ARBA00023180"/>
    </source>
</evidence>
<dbReference type="EC" id="3.2.1.58" evidence="7"/>
<dbReference type="GO" id="GO:0071555">
    <property type="term" value="P:cell wall organization"/>
    <property type="evidence" value="ECO:0007669"/>
    <property type="project" value="UniProtKB-KW"/>
</dbReference>
<dbReference type="OrthoDB" id="62120at2759"/>
<name>A0A9P3GGW1_9APHY</name>
<dbReference type="PANTHER" id="PTHR31297:SF34">
    <property type="entry name" value="GLUCAN 1,3-BETA-GLUCOSIDASE 2"/>
    <property type="match status" value="1"/>
</dbReference>
<feature type="region of interest" description="Disordered" evidence="8">
    <location>
        <begin position="1"/>
        <end position="37"/>
    </location>
</feature>
<evidence type="ECO:0000256" key="8">
    <source>
        <dbReference type="SAM" id="MobiDB-lite"/>
    </source>
</evidence>
<keyword evidence="2 10" id="KW-0378">Hydrolase</keyword>
<evidence type="ECO:0000256" key="5">
    <source>
        <dbReference type="ARBA" id="ARBA00023316"/>
    </source>
</evidence>
<comment type="similarity">
    <text evidence="1">Belongs to the glycosyl hydrolase 5 (cellulase A) family.</text>
</comment>
<organism evidence="10 11">
    <name type="scientific">Phanerochaete sordida</name>
    <dbReference type="NCBI Taxonomy" id="48140"/>
    <lineage>
        <taxon>Eukaryota</taxon>
        <taxon>Fungi</taxon>
        <taxon>Dikarya</taxon>
        <taxon>Basidiomycota</taxon>
        <taxon>Agaricomycotina</taxon>
        <taxon>Agaricomycetes</taxon>
        <taxon>Polyporales</taxon>
        <taxon>Phanerochaetaceae</taxon>
        <taxon>Phanerochaete</taxon>
    </lineage>
</organism>
<evidence type="ECO:0000313" key="11">
    <source>
        <dbReference type="Proteomes" id="UP000703269"/>
    </source>
</evidence>
<feature type="region of interest" description="Disordered" evidence="8">
    <location>
        <begin position="57"/>
        <end position="82"/>
    </location>
</feature>
<feature type="transmembrane region" description="Helical" evidence="9">
    <location>
        <begin position="118"/>
        <end position="140"/>
    </location>
</feature>
<evidence type="ECO:0000256" key="6">
    <source>
        <dbReference type="ARBA" id="ARBA00036824"/>
    </source>
</evidence>
<evidence type="ECO:0000256" key="4">
    <source>
        <dbReference type="ARBA" id="ARBA00023295"/>
    </source>
</evidence>
<sequence>MSNHLYAEVPSGSRPTTTTDSDFDAYGTPGTNTPIVAPMPLGRGGIPAPVPSALTLSSTPGRDSAYNPFGDATGTPNNNSAPLLEHSEADAMYGRGGYNKEAAYLSAGRRRPFYKRPWFYLVLLLLAAAIAVAVALPLTLIHKHNNSSTSGASSSGGSGGGSSGGNGGGGGGKGSTALATFGGDGSTVTQDDGSTFTYHNPYGGFWVSDPSNPFNNTAQPNSWTPALSEKWTFGQDHIYGVNLGGLFVLEPFIVPAMFQPYPTAVDEWTLSEAIVGAGKNLTQVMEDHYSTFVTEEDIAQIAGAGLNWIRLPIPFWAIETWQDVGVDSGLTTPVAEPFLAKVCWQYILRVLAWCRKYGIRVNLDLHTVPGSQNGYNHSGKLGQVNFLNGIMGYANAQRTLDYIRTITEFVSQPEYQNLIPIFSIVNEALVGTIGKDQITSFYLQAHDMIREITGLGEGNGPFIAIHDGFQPLGTWADFLQGSDRIAIDTHPYFAFDGAPNNAPIDVALQGSTVAGQFGGSWPAQACNAWGANMNLSRENFGVTIAGEFSNAINDCGLYVRGVANGPQYAGDCTVFNNVAQWTDEMKNGFLNFQLASMDALQDWFFWTWKIGNDSVTGTVQAPLWSYQLGLEGGWIPPDPRKALGTCQALGVGTPLFNGTFQPWQTGGPGAGTIVASSTLQFGQFPPTSLAGVPGGQVPLIPSYTATRAPVTLPPPAFTQSVTASTGDGWFDTADTASYVTAVANCAYPDAWNAQDSPVPASACGATGVPAAVPTPAVPSAPTSTPAPAAAPGGAVPTSSAVVPTSTSAAVPPVASARR</sequence>
<keyword evidence="9" id="KW-0472">Membrane</keyword>
<comment type="caution">
    <text evidence="10">The sequence shown here is derived from an EMBL/GenBank/DDBJ whole genome shotgun (WGS) entry which is preliminary data.</text>
</comment>
<dbReference type="PANTHER" id="PTHR31297">
    <property type="entry name" value="GLUCAN ENDO-1,6-BETA-GLUCOSIDASE B"/>
    <property type="match status" value="1"/>
</dbReference>
<evidence type="ECO:0000256" key="9">
    <source>
        <dbReference type="SAM" id="Phobius"/>
    </source>
</evidence>
<comment type="catalytic activity">
    <reaction evidence="6">
        <text>Successive hydrolysis of beta-D-glucose units from the non-reducing ends of (1-&gt;3)-beta-D-glucans, releasing alpha-glucose.</text>
        <dbReference type="EC" id="3.2.1.58"/>
    </reaction>
</comment>
<dbReference type="GO" id="GO:0009251">
    <property type="term" value="P:glucan catabolic process"/>
    <property type="evidence" value="ECO:0007669"/>
    <property type="project" value="TreeGrafter"/>
</dbReference>
<keyword evidence="4" id="KW-0326">Glycosidase</keyword>
<feature type="region of interest" description="Disordered" evidence="8">
    <location>
        <begin position="776"/>
        <end position="818"/>
    </location>
</feature>
<evidence type="ECO:0000256" key="2">
    <source>
        <dbReference type="ARBA" id="ARBA00022801"/>
    </source>
</evidence>
<evidence type="ECO:0000256" key="7">
    <source>
        <dbReference type="ARBA" id="ARBA00038929"/>
    </source>
</evidence>
<accession>A0A9P3GGW1</accession>
<keyword evidence="9" id="KW-0812">Transmembrane</keyword>
<keyword evidence="5" id="KW-0961">Cell wall biogenesis/degradation</keyword>
<keyword evidence="3" id="KW-0325">Glycoprotein</keyword>
<dbReference type="GO" id="GO:0009986">
    <property type="term" value="C:cell surface"/>
    <property type="evidence" value="ECO:0007669"/>
    <property type="project" value="TreeGrafter"/>
</dbReference>